<dbReference type="InterPro" id="IPR003417">
    <property type="entry name" value="CBF_beta"/>
</dbReference>
<dbReference type="InterPro" id="IPR036552">
    <property type="entry name" value="CBF_bsu_sf"/>
</dbReference>
<dbReference type="GO" id="GO:0043565">
    <property type="term" value="F:sequence-specific DNA binding"/>
    <property type="evidence" value="ECO:0007669"/>
    <property type="project" value="TreeGrafter"/>
</dbReference>
<protein>
    <recommendedName>
        <fullName evidence="7">Protein big brother</fullName>
    </recommendedName>
</protein>
<evidence type="ECO:0000256" key="4">
    <source>
        <dbReference type="SAM" id="MobiDB-lite"/>
    </source>
</evidence>
<keyword evidence="2" id="KW-0539">Nucleus</keyword>
<dbReference type="SUPFAM" id="SSF50723">
    <property type="entry name" value="Core binding factor beta, CBF"/>
    <property type="match status" value="1"/>
</dbReference>
<organism evidence="5 6">
    <name type="scientific">Cotesia glomerata</name>
    <name type="common">Lepidopteran parasitic wasp</name>
    <name type="synonym">Apanteles glomeratus</name>
    <dbReference type="NCBI Taxonomy" id="32391"/>
    <lineage>
        <taxon>Eukaryota</taxon>
        <taxon>Metazoa</taxon>
        <taxon>Ecdysozoa</taxon>
        <taxon>Arthropoda</taxon>
        <taxon>Hexapoda</taxon>
        <taxon>Insecta</taxon>
        <taxon>Pterygota</taxon>
        <taxon>Neoptera</taxon>
        <taxon>Endopterygota</taxon>
        <taxon>Hymenoptera</taxon>
        <taxon>Apocrita</taxon>
        <taxon>Ichneumonoidea</taxon>
        <taxon>Braconidae</taxon>
        <taxon>Microgastrinae</taxon>
        <taxon>Cotesia</taxon>
    </lineage>
</organism>
<proteinExistence type="inferred from homology"/>
<evidence type="ECO:0000256" key="1">
    <source>
        <dbReference type="ARBA" id="ARBA00004123"/>
    </source>
</evidence>
<dbReference type="AlphaFoldDB" id="A0AAV7IP85"/>
<gene>
    <name evidence="5" type="ORF">KQX54_010533</name>
</gene>
<dbReference type="GO" id="GO:0003713">
    <property type="term" value="F:transcription coactivator activity"/>
    <property type="evidence" value="ECO:0007669"/>
    <property type="project" value="InterPro"/>
</dbReference>
<dbReference type="Proteomes" id="UP000826195">
    <property type="component" value="Unassembled WGS sequence"/>
</dbReference>
<dbReference type="PANTHER" id="PTHR10276:SF3">
    <property type="entry name" value="CORE-BINDING FACTOR SUBUNIT BETA"/>
    <property type="match status" value="1"/>
</dbReference>
<dbReference type="Gene3D" id="2.40.250.10">
    <property type="entry name" value="Core binding factor, beta subunit"/>
    <property type="match status" value="1"/>
</dbReference>
<dbReference type="PANTHER" id="PTHR10276">
    <property type="entry name" value="CORE-BINDING FACTOR, BETA SUBUNIT"/>
    <property type="match status" value="1"/>
</dbReference>
<feature type="compositionally biased region" description="Basic residues" evidence="4">
    <location>
        <begin position="67"/>
        <end position="84"/>
    </location>
</feature>
<dbReference type="GO" id="GO:0016513">
    <property type="term" value="C:core-binding factor complex"/>
    <property type="evidence" value="ECO:0007669"/>
    <property type="project" value="TreeGrafter"/>
</dbReference>
<evidence type="ECO:0008006" key="7">
    <source>
        <dbReference type="Google" id="ProtNLM"/>
    </source>
</evidence>
<sequence>MNGVCVKWRGWIDLERLDGVGCLEFDEEAAAREDAQLRNQLNRYNERLRQFDEKQRAYRNAAAQQPHHNHHLGHHHHHHHHLGHHVSGTSGVTTPADKFY</sequence>
<dbReference type="EMBL" id="JAHXZJ010001119">
    <property type="protein sequence ID" value="KAH0554421.1"/>
    <property type="molecule type" value="Genomic_DNA"/>
</dbReference>
<comment type="subcellular location">
    <subcellularLocation>
        <location evidence="1">Nucleus</location>
    </subcellularLocation>
</comment>
<dbReference type="GO" id="GO:0006357">
    <property type="term" value="P:regulation of transcription by RNA polymerase II"/>
    <property type="evidence" value="ECO:0007669"/>
    <property type="project" value="TreeGrafter"/>
</dbReference>
<evidence type="ECO:0000313" key="5">
    <source>
        <dbReference type="EMBL" id="KAH0554421.1"/>
    </source>
</evidence>
<comment type="caution">
    <text evidence="5">The sequence shown here is derived from an EMBL/GenBank/DDBJ whole genome shotgun (WGS) entry which is preliminary data.</text>
</comment>
<reference evidence="5 6" key="1">
    <citation type="journal article" date="2021" name="J. Hered.">
        <title>A chromosome-level genome assembly of the parasitoid wasp, Cotesia glomerata (Hymenoptera: Braconidae).</title>
        <authorList>
            <person name="Pinto B.J."/>
            <person name="Weis J.J."/>
            <person name="Gamble T."/>
            <person name="Ode P.J."/>
            <person name="Paul R."/>
            <person name="Zaspel J.M."/>
        </authorList>
    </citation>
    <scope>NUCLEOTIDE SEQUENCE [LARGE SCALE GENOMIC DNA]</scope>
    <source>
        <strain evidence="5">CgM1</strain>
    </source>
</reference>
<comment type="similarity">
    <text evidence="3">Belongs to the CBF-beta family.</text>
</comment>
<evidence type="ECO:0000256" key="2">
    <source>
        <dbReference type="ARBA" id="ARBA00023242"/>
    </source>
</evidence>
<evidence type="ECO:0000256" key="3">
    <source>
        <dbReference type="ARBA" id="ARBA00025734"/>
    </source>
</evidence>
<keyword evidence="6" id="KW-1185">Reference proteome</keyword>
<accession>A0AAV7IP85</accession>
<dbReference type="Pfam" id="PF02312">
    <property type="entry name" value="CBF_beta"/>
    <property type="match status" value="1"/>
</dbReference>
<feature type="region of interest" description="Disordered" evidence="4">
    <location>
        <begin position="58"/>
        <end position="100"/>
    </location>
</feature>
<evidence type="ECO:0000313" key="6">
    <source>
        <dbReference type="Proteomes" id="UP000826195"/>
    </source>
</evidence>
<name>A0AAV7IP85_COTGL</name>